<sequence>MAGMDAHEALLERRSHIGFDKVLYNGERGRLMRAMRPDERKILKAAEHATAQANLNLNNQSTITKTGAKPTFLALPVEVRWLIYNHLSGCQRKINLFSTKRSPFFRSWVSRFPDLSLVCQQLKAEVDRHFLETQTYAFQNVPAVKRWCNKDQVKVSTMRHVEFCFNTPMLLMNVTSTREGFKNLKELTIRRTWTWKSDLTCTDRESEDHVRQSYLPHLREDAGWFQSQGDISNNMLLVWRQPEIVLHCLPQFQTGVIEWAPTPEEWRNGIYSVRFRVHDFKPSHHAQLDTKRWKPIDLTRSRTISEITFMILSRSSPERQSVGKFFREVPG</sequence>
<evidence type="ECO:0000313" key="1">
    <source>
        <dbReference type="EMBL" id="KPI45967.1"/>
    </source>
</evidence>
<dbReference type="VEuPathDB" id="FungiDB:AB675_836"/>
<protein>
    <submittedName>
        <fullName evidence="1">Uncharacterized protein</fullName>
    </submittedName>
</protein>
<comment type="caution">
    <text evidence="1">The sequence shown here is derived from an EMBL/GenBank/DDBJ whole genome shotgun (WGS) entry which is preliminary data.</text>
</comment>
<reference evidence="1 2" key="1">
    <citation type="submission" date="2015-06" db="EMBL/GenBank/DDBJ databases">
        <title>Draft genome of the ant-associated black yeast Phialophora attae CBS 131958.</title>
        <authorList>
            <person name="Moreno L.F."/>
            <person name="Stielow B.J."/>
            <person name="de Hoog S."/>
            <person name="Vicente V.A."/>
            <person name="Weiss V.A."/>
            <person name="de Vries M."/>
            <person name="Cruz L.M."/>
            <person name="Souza E.M."/>
        </authorList>
    </citation>
    <scope>NUCLEOTIDE SEQUENCE [LARGE SCALE GENOMIC DNA]</scope>
    <source>
        <strain evidence="1 2">CBS 131958</strain>
    </source>
</reference>
<dbReference type="GeneID" id="28740679"/>
<keyword evidence="2" id="KW-1185">Reference proteome</keyword>
<organism evidence="1 2">
    <name type="scientific">Cyphellophora attinorum</name>
    <dbReference type="NCBI Taxonomy" id="1664694"/>
    <lineage>
        <taxon>Eukaryota</taxon>
        <taxon>Fungi</taxon>
        <taxon>Dikarya</taxon>
        <taxon>Ascomycota</taxon>
        <taxon>Pezizomycotina</taxon>
        <taxon>Eurotiomycetes</taxon>
        <taxon>Chaetothyriomycetidae</taxon>
        <taxon>Chaetothyriales</taxon>
        <taxon>Cyphellophoraceae</taxon>
        <taxon>Cyphellophora</taxon>
    </lineage>
</organism>
<dbReference type="EMBL" id="LFJN01000001">
    <property type="protein sequence ID" value="KPI45967.1"/>
    <property type="molecule type" value="Genomic_DNA"/>
</dbReference>
<evidence type="ECO:0000313" key="2">
    <source>
        <dbReference type="Proteomes" id="UP000038010"/>
    </source>
</evidence>
<dbReference type="Proteomes" id="UP000038010">
    <property type="component" value="Unassembled WGS sequence"/>
</dbReference>
<dbReference type="AlphaFoldDB" id="A0A0N1P3X2"/>
<dbReference type="RefSeq" id="XP_018005930.1">
    <property type="nucleotide sequence ID" value="XM_018148810.1"/>
</dbReference>
<name>A0A0N1P3X2_9EURO</name>
<accession>A0A0N1P3X2</accession>
<gene>
    <name evidence="1" type="ORF">AB675_836</name>
</gene>
<proteinExistence type="predicted"/>